<dbReference type="CDD" id="cd14106">
    <property type="entry name" value="STKc_DRAK"/>
    <property type="match status" value="1"/>
</dbReference>
<keyword evidence="2" id="KW-0808">Transferase</keyword>
<evidence type="ECO:0000256" key="1">
    <source>
        <dbReference type="ARBA" id="ARBA00022527"/>
    </source>
</evidence>
<keyword evidence="1 7" id="KW-0723">Serine/threonine-protein kinase</keyword>
<sequence>MPLSEKKMNSPTGLLLDGVERRKIKSGNFHELYTVGCELGRGKYSVVKKCTENFTGKEFAAKFLKLRKRGKDCRNEILHEIAILEISKNNPRLISLHEVYETRHELILVLELAAGGELHRHCVCEKEETSFTERDVVRLLKQILEAVQYLHERNVVHLDIKPSNILLTHSQPAFGDVKLVDFGLARLVNANEEIREILGTLDYVAPEILSYEPITLATDMWSIGVLTYVMLTGISPFAADDKQETFLNISQCKADFSSDLWKDISPLAVDFIKRLLVVQPTKRYKMKDCLEHPWIKSSNENNNAQELGTKSPCGVRRTLSTGSDKENGVSVIDGAEPKRFKMEEVHNEEESC</sequence>
<evidence type="ECO:0000256" key="6">
    <source>
        <dbReference type="PROSITE-ProRule" id="PRU10141"/>
    </source>
</evidence>
<evidence type="ECO:0000313" key="10">
    <source>
        <dbReference type="Proteomes" id="UP000694865"/>
    </source>
</evidence>
<reference evidence="11" key="1">
    <citation type="submission" date="2025-08" db="UniProtKB">
        <authorList>
            <consortium name="RefSeq"/>
        </authorList>
    </citation>
    <scope>IDENTIFICATION</scope>
    <source>
        <tissue evidence="11">Testes</tissue>
    </source>
</reference>
<dbReference type="Gene3D" id="3.30.200.20">
    <property type="entry name" value="Phosphorylase Kinase, domain 1"/>
    <property type="match status" value="1"/>
</dbReference>
<feature type="compositionally biased region" description="Basic and acidic residues" evidence="8">
    <location>
        <begin position="335"/>
        <end position="352"/>
    </location>
</feature>
<dbReference type="RefSeq" id="XP_002741442.1">
    <property type="nucleotide sequence ID" value="XM_002741396.2"/>
</dbReference>
<organism evidence="10 11">
    <name type="scientific">Saccoglossus kowalevskii</name>
    <name type="common">Acorn worm</name>
    <dbReference type="NCBI Taxonomy" id="10224"/>
    <lineage>
        <taxon>Eukaryota</taxon>
        <taxon>Metazoa</taxon>
        <taxon>Hemichordata</taxon>
        <taxon>Enteropneusta</taxon>
        <taxon>Harrimaniidae</taxon>
        <taxon>Saccoglossus</taxon>
    </lineage>
</organism>
<evidence type="ECO:0000256" key="2">
    <source>
        <dbReference type="ARBA" id="ARBA00022679"/>
    </source>
</evidence>
<keyword evidence="4" id="KW-0418">Kinase</keyword>
<feature type="binding site" evidence="6">
    <location>
        <position position="62"/>
    </location>
    <ligand>
        <name>ATP</name>
        <dbReference type="ChEBI" id="CHEBI:30616"/>
    </ligand>
</feature>
<dbReference type="PANTHER" id="PTHR24342">
    <property type="entry name" value="SERINE/THREONINE-PROTEIN KINASE 17"/>
    <property type="match status" value="1"/>
</dbReference>
<dbReference type="SMART" id="SM00220">
    <property type="entry name" value="S_TKc"/>
    <property type="match status" value="1"/>
</dbReference>
<dbReference type="InterPro" id="IPR017441">
    <property type="entry name" value="Protein_kinase_ATP_BS"/>
</dbReference>
<dbReference type="PROSITE" id="PS50011">
    <property type="entry name" value="PROTEIN_KINASE_DOM"/>
    <property type="match status" value="1"/>
</dbReference>
<keyword evidence="5 6" id="KW-0067">ATP-binding</keyword>
<comment type="similarity">
    <text evidence="7">Belongs to the protein kinase superfamily.</text>
</comment>
<dbReference type="PROSITE" id="PS00108">
    <property type="entry name" value="PROTEIN_KINASE_ST"/>
    <property type="match status" value="1"/>
</dbReference>
<evidence type="ECO:0000256" key="3">
    <source>
        <dbReference type="ARBA" id="ARBA00022741"/>
    </source>
</evidence>
<name>A0ABM0H0F2_SACKO</name>
<evidence type="ECO:0000259" key="9">
    <source>
        <dbReference type="PROSITE" id="PS50011"/>
    </source>
</evidence>
<dbReference type="Gene3D" id="1.10.510.10">
    <property type="entry name" value="Transferase(Phosphotransferase) domain 1"/>
    <property type="match status" value="1"/>
</dbReference>
<feature type="region of interest" description="Disordered" evidence="8">
    <location>
        <begin position="300"/>
        <end position="352"/>
    </location>
</feature>
<evidence type="ECO:0000256" key="7">
    <source>
        <dbReference type="RuleBase" id="RU000304"/>
    </source>
</evidence>
<dbReference type="InterPro" id="IPR011009">
    <property type="entry name" value="Kinase-like_dom_sf"/>
</dbReference>
<evidence type="ECO:0000256" key="5">
    <source>
        <dbReference type="ARBA" id="ARBA00022840"/>
    </source>
</evidence>
<proteinExistence type="inferred from homology"/>
<dbReference type="Pfam" id="PF00069">
    <property type="entry name" value="Pkinase"/>
    <property type="match status" value="1"/>
</dbReference>
<keyword evidence="10" id="KW-1185">Reference proteome</keyword>
<dbReference type="GeneID" id="100367948"/>
<accession>A0ABM0H0F2</accession>
<dbReference type="PANTHER" id="PTHR24342:SF12">
    <property type="entry name" value="DEATH-ASSOCIATED PROTEIN KINASE RELATED"/>
    <property type="match status" value="1"/>
</dbReference>
<dbReference type="InterPro" id="IPR000719">
    <property type="entry name" value="Prot_kinase_dom"/>
</dbReference>
<dbReference type="InterPro" id="IPR008271">
    <property type="entry name" value="Ser/Thr_kinase_AS"/>
</dbReference>
<evidence type="ECO:0000313" key="11">
    <source>
        <dbReference type="RefSeq" id="XP_002741442.1"/>
    </source>
</evidence>
<evidence type="ECO:0000256" key="8">
    <source>
        <dbReference type="SAM" id="MobiDB-lite"/>
    </source>
</evidence>
<gene>
    <name evidence="11" type="primary">LOC100367948</name>
</gene>
<feature type="domain" description="Protein kinase" evidence="9">
    <location>
        <begin position="33"/>
        <end position="295"/>
    </location>
</feature>
<evidence type="ECO:0000256" key="4">
    <source>
        <dbReference type="ARBA" id="ARBA00022777"/>
    </source>
</evidence>
<keyword evidence="3 6" id="KW-0547">Nucleotide-binding</keyword>
<protein>
    <submittedName>
        <fullName evidence="11">Serine/threonine-protein kinase 17A-like</fullName>
    </submittedName>
</protein>
<dbReference type="SUPFAM" id="SSF56112">
    <property type="entry name" value="Protein kinase-like (PK-like)"/>
    <property type="match status" value="1"/>
</dbReference>
<dbReference type="Proteomes" id="UP000694865">
    <property type="component" value="Unplaced"/>
</dbReference>
<dbReference type="PROSITE" id="PS00107">
    <property type="entry name" value="PROTEIN_KINASE_ATP"/>
    <property type="match status" value="1"/>
</dbReference>